<comment type="caution">
    <text evidence="2">The sequence shown here is derived from an EMBL/GenBank/DDBJ whole genome shotgun (WGS) entry which is preliminary data.</text>
</comment>
<proteinExistence type="predicted"/>
<evidence type="ECO:0000256" key="1">
    <source>
        <dbReference type="SAM" id="MobiDB-lite"/>
    </source>
</evidence>
<organism evidence="2 3">
    <name type="scientific">Myotis myotis</name>
    <name type="common">Greater mouse-eared bat</name>
    <name type="synonym">Vespertilio myotis</name>
    <dbReference type="NCBI Taxonomy" id="51298"/>
    <lineage>
        <taxon>Eukaryota</taxon>
        <taxon>Metazoa</taxon>
        <taxon>Chordata</taxon>
        <taxon>Craniata</taxon>
        <taxon>Vertebrata</taxon>
        <taxon>Euteleostomi</taxon>
        <taxon>Mammalia</taxon>
        <taxon>Eutheria</taxon>
        <taxon>Laurasiatheria</taxon>
        <taxon>Chiroptera</taxon>
        <taxon>Yangochiroptera</taxon>
        <taxon>Vespertilionidae</taxon>
        <taxon>Myotis</taxon>
    </lineage>
</organism>
<feature type="region of interest" description="Disordered" evidence="1">
    <location>
        <begin position="20"/>
        <end position="59"/>
    </location>
</feature>
<name>A0A7J7Z6B1_MYOMY</name>
<feature type="region of interest" description="Disordered" evidence="1">
    <location>
        <begin position="79"/>
        <end position="110"/>
    </location>
</feature>
<dbReference type="AlphaFoldDB" id="A0A7J7Z6B1"/>
<evidence type="ECO:0000313" key="3">
    <source>
        <dbReference type="Proteomes" id="UP000527355"/>
    </source>
</evidence>
<dbReference type="EMBL" id="JABWUV010000003">
    <property type="protein sequence ID" value="KAF6369486.1"/>
    <property type="molecule type" value="Genomic_DNA"/>
</dbReference>
<dbReference type="Proteomes" id="UP000527355">
    <property type="component" value="Unassembled WGS sequence"/>
</dbReference>
<sequence length="136" mass="13812">MAGLGDLAASACQAADGMRQVSPPLTTAGKGDGGGPVGRPGIWASPSPGTAAPLPPARAGLPGSLAWCQARRAGSRVGQAAAAEDVAGRPGLKQHPSREAGAQKPEEKTDCNHNEHIMVNPAWLTPICPPVQPWML</sequence>
<feature type="compositionally biased region" description="Low complexity" evidence="1">
    <location>
        <begin position="48"/>
        <end position="59"/>
    </location>
</feature>
<accession>A0A7J7Z6B1</accession>
<keyword evidence="3" id="KW-1185">Reference proteome</keyword>
<gene>
    <name evidence="2" type="ORF">mMyoMyo1_010806</name>
</gene>
<protein>
    <submittedName>
        <fullName evidence="2">Uncharacterized protein</fullName>
    </submittedName>
</protein>
<evidence type="ECO:0000313" key="2">
    <source>
        <dbReference type="EMBL" id="KAF6369486.1"/>
    </source>
</evidence>
<reference evidence="2 3" key="1">
    <citation type="journal article" date="2020" name="Nature">
        <title>Six reference-quality genomes reveal evolution of bat adaptations.</title>
        <authorList>
            <person name="Jebb D."/>
            <person name="Huang Z."/>
            <person name="Pippel M."/>
            <person name="Hughes G.M."/>
            <person name="Lavrichenko K."/>
            <person name="Devanna P."/>
            <person name="Winkler S."/>
            <person name="Jermiin L.S."/>
            <person name="Skirmuntt E.C."/>
            <person name="Katzourakis A."/>
            <person name="Burkitt-Gray L."/>
            <person name="Ray D.A."/>
            <person name="Sullivan K.A.M."/>
            <person name="Roscito J.G."/>
            <person name="Kirilenko B.M."/>
            <person name="Davalos L.M."/>
            <person name="Corthals A.P."/>
            <person name="Power M.L."/>
            <person name="Jones G."/>
            <person name="Ransome R.D."/>
            <person name="Dechmann D.K.N."/>
            <person name="Locatelli A.G."/>
            <person name="Puechmaille S.J."/>
            <person name="Fedrigo O."/>
            <person name="Jarvis E.D."/>
            <person name="Hiller M."/>
            <person name="Vernes S.C."/>
            <person name="Myers E.W."/>
            <person name="Teeling E.C."/>
        </authorList>
    </citation>
    <scope>NUCLEOTIDE SEQUENCE [LARGE SCALE GENOMIC DNA]</scope>
    <source>
        <strain evidence="2">MMyoMyo1</strain>
        <tissue evidence="2">Flight muscle</tissue>
    </source>
</reference>